<dbReference type="EC" id="7.1.2.2" evidence="15"/>
<comment type="similarity">
    <text evidence="2 15">Belongs to the ATPase alpha/beta chains family.</text>
</comment>
<dbReference type="RefSeq" id="WP_153406528.1">
    <property type="nucleotide sequence ID" value="NZ_ML762447.1"/>
</dbReference>
<evidence type="ECO:0000256" key="10">
    <source>
        <dbReference type="ARBA" id="ARBA00023136"/>
    </source>
</evidence>
<keyword evidence="6 15" id="KW-0375">Hydrogen ion transport</keyword>
<evidence type="ECO:0000256" key="14">
    <source>
        <dbReference type="ARBA" id="ARBA00059242"/>
    </source>
</evidence>
<dbReference type="CDD" id="cd18110">
    <property type="entry name" value="ATP-synt_F1_beta_C"/>
    <property type="match status" value="1"/>
</dbReference>
<dbReference type="InterPro" id="IPR005722">
    <property type="entry name" value="ATP_synth_F1_bsu"/>
</dbReference>
<dbReference type="NCBIfam" id="TIGR01039">
    <property type="entry name" value="atpD"/>
    <property type="match status" value="1"/>
</dbReference>
<evidence type="ECO:0000256" key="9">
    <source>
        <dbReference type="ARBA" id="ARBA00023065"/>
    </source>
</evidence>
<dbReference type="Gene3D" id="2.40.10.170">
    <property type="match status" value="1"/>
</dbReference>
<keyword evidence="5 15" id="KW-0547">Nucleotide-binding</keyword>
<comment type="function">
    <text evidence="14">Produces ATP from ADP in the presence of a sodium ion gradient across the membrane. The beta chain is the catalytic subunit.</text>
</comment>
<dbReference type="GO" id="GO:0046933">
    <property type="term" value="F:proton-transporting ATP synthase activity, rotational mechanism"/>
    <property type="evidence" value="ECO:0007669"/>
    <property type="project" value="UniProtKB-UniRule"/>
</dbReference>
<dbReference type="GO" id="GO:0046962">
    <property type="term" value="F:sodium-transporting ATPase activity, rotational mechanism"/>
    <property type="evidence" value="ECO:0007669"/>
    <property type="project" value="UniProtKB-EC"/>
</dbReference>
<dbReference type="SUPFAM" id="SSF47917">
    <property type="entry name" value="C-terminal domain of alpha and beta subunits of F1 ATP synthase"/>
    <property type="match status" value="1"/>
</dbReference>
<keyword evidence="7 15" id="KW-0067">ATP-binding</keyword>
<dbReference type="SMART" id="SM00382">
    <property type="entry name" value="AAA"/>
    <property type="match status" value="1"/>
</dbReference>
<keyword evidence="9 15" id="KW-0406">Ion transport</keyword>
<dbReference type="Gene3D" id="1.10.1140.10">
    <property type="entry name" value="Bovine Mitochondrial F1-atpase, Atp Synthase Beta Chain, Chain D, domain 3"/>
    <property type="match status" value="1"/>
</dbReference>
<keyword evidence="18" id="KW-1185">Reference proteome</keyword>
<dbReference type="GO" id="GO:0045259">
    <property type="term" value="C:proton-transporting ATP synthase complex"/>
    <property type="evidence" value="ECO:0007669"/>
    <property type="project" value="UniProtKB-KW"/>
</dbReference>
<evidence type="ECO:0000259" key="16">
    <source>
        <dbReference type="SMART" id="SM00382"/>
    </source>
</evidence>
<evidence type="ECO:0000256" key="3">
    <source>
        <dbReference type="ARBA" id="ARBA00022448"/>
    </source>
</evidence>
<dbReference type="InterPro" id="IPR020003">
    <property type="entry name" value="ATPase_a/bsu_AS"/>
</dbReference>
<dbReference type="PROSITE" id="PS00152">
    <property type="entry name" value="ATPASE_ALPHA_BETA"/>
    <property type="match status" value="1"/>
</dbReference>
<evidence type="ECO:0000313" key="18">
    <source>
        <dbReference type="Proteomes" id="UP000480246"/>
    </source>
</evidence>
<feature type="binding site" evidence="15">
    <location>
        <begin position="155"/>
        <end position="162"/>
    </location>
    <ligand>
        <name>ATP</name>
        <dbReference type="ChEBI" id="CHEBI:30616"/>
    </ligand>
</feature>
<dbReference type="CDD" id="cd01133">
    <property type="entry name" value="F1-ATPase_beta_CD"/>
    <property type="match status" value="1"/>
</dbReference>
<protein>
    <recommendedName>
        <fullName evidence="15">ATP synthase subunit beta</fullName>
        <ecNumber evidence="15">7.1.2.2</ecNumber>
    </recommendedName>
    <alternativeName>
        <fullName evidence="15">ATP synthase F1 sector subunit beta</fullName>
    </alternativeName>
    <alternativeName>
        <fullName evidence="15">F-ATPase subunit beta</fullName>
    </alternativeName>
</protein>
<keyword evidence="3 15" id="KW-0813">Transport</keyword>
<dbReference type="InterPro" id="IPR027417">
    <property type="entry name" value="P-loop_NTPase"/>
</dbReference>
<comment type="caution">
    <text evidence="17">The sequence shown here is derived from an EMBL/GenBank/DDBJ whole genome shotgun (WGS) entry which is preliminary data.</text>
</comment>
<dbReference type="InterPro" id="IPR000194">
    <property type="entry name" value="ATPase_F1/V1/A1_a/bsu_nucl-bd"/>
</dbReference>
<dbReference type="FunFam" id="1.10.1140.10:FF:000001">
    <property type="entry name" value="ATP synthase subunit beta"/>
    <property type="match status" value="1"/>
</dbReference>
<evidence type="ECO:0000313" key="17">
    <source>
        <dbReference type="EMBL" id="KAB8126700.1"/>
    </source>
</evidence>
<evidence type="ECO:0000256" key="11">
    <source>
        <dbReference type="ARBA" id="ARBA00023196"/>
    </source>
</evidence>
<keyword evidence="8 15" id="KW-1278">Translocase</keyword>
<dbReference type="Proteomes" id="UP000480246">
    <property type="component" value="Unassembled WGS sequence"/>
</dbReference>
<evidence type="ECO:0000256" key="5">
    <source>
        <dbReference type="ARBA" id="ARBA00022741"/>
    </source>
</evidence>
<dbReference type="Pfam" id="PF02874">
    <property type="entry name" value="ATP-synt_ab_N"/>
    <property type="match status" value="1"/>
</dbReference>
<evidence type="ECO:0000256" key="1">
    <source>
        <dbReference type="ARBA" id="ARBA00004202"/>
    </source>
</evidence>
<dbReference type="OrthoDB" id="9801639at2"/>
<reference evidence="17 18" key="1">
    <citation type="submission" date="2019-10" db="EMBL/GenBank/DDBJ databases">
        <title>Gracilibacillus sp. nov. isolated from rice seeds.</title>
        <authorList>
            <person name="He S."/>
        </authorList>
    </citation>
    <scope>NUCLEOTIDE SEQUENCE [LARGE SCALE GENOMIC DNA]</scope>
    <source>
        <strain evidence="17 18">TD8</strain>
    </source>
</reference>
<dbReference type="InterPro" id="IPR003593">
    <property type="entry name" value="AAA+_ATPase"/>
</dbReference>
<dbReference type="InterPro" id="IPR050053">
    <property type="entry name" value="ATPase_alpha/beta_chains"/>
</dbReference>
<accession>A0A7C8GQM1</accession>
<comment type="catalytic activity">
    <reaction evidence="15">
        <text>ATP + H2O + 4 H(+)(in) = ADP + phosphate + 5 H(+)(out)</text>
        <dbReference type="Rhea" id="RHEA:57720"/>
        <dbReference type="ChEBI" id="CHEBI:15377"/>
        <dbReference type="ChEBI" id="CHEBI:15378"/>
        <dbReference type="ChEBI" id="CHEBI:30616"/>
        <dbReference type="ChEBI" id="CHEBI:43474"/>
        <dbReference type="ChEBI" id="CHEBI:456216"/>
        <dbReference type="EC" id="7.1.2.2"/>
    </reaction>
</comment>
<dbReference type="InterPro" id="IPR024034">
    <property type="entry name" value="ATPase_F1/V1_b/a_C"/>
</dbReference>
<evidence type="ECO:0000256" key="8">
    <source>
        <dbReference type="ARBA" id="ARBA00022967"/>
    </source>
</evidence>
<gene>
    <name evidence="15 17" type="primary">atpD</name>
    <name evidence="17" type="ORF">F9U64_19365</name>
</gene>
<dbReference type="GO" id="GO:0005524">
    <property type="term" value="F:ATP binding"/>
    <property type="evidence" value="ECO:0007669"/>
    <property type="project" value="UniProtKB-UniRule"/>
</dbReference>
<dbReference type="CDD" id="cd18115">
    <property type="entry name" value="ATP-synt_F1_beta_N"/>
    <property type="match status" value="1"/>
</dbReference>
<dbReference type="InterPro" id="IPR055190">
    <property type="entry name" value="ATP-synt_VA_C"/>
</dbReference>
<keyword evidence="4 15" id="KW-1003">Cell membrane</keyword>
<keyword evidence="11 15" id="KW-0139">CF(1)</keyword>
<dbReference type="SUPFAM" id="SSF52540">
    <property type="entry name" value="P-loop containing nucleoside triphosphate hydrolases"/>
    <property type="match status" value="1"/>
</dbReference>
<evidence type="ECO:0000256" key="15">
    <source>
        <dbReference type="HAMAP-Rule" id="MF_01347"/>
    </source>
</evidence>
<dbReference type="Gene3D" id="3.40.50.300">
    <property type="entry name" value="P-loop containing nucleotide triphosphate hydrolases"/>
    <property type="match status" value="1"/>
</dbReference>
<comment type="function">
    <text evidence="15">Produces ATP from ADP in the presence of a proton gradient across the membrane. The catalytic sites are hosted primarily by the beta subunits.</text>
</comment>
<keyword evidence="12 15" id="KW-0066">ATP synthesis</keyword>
<dbReference type="EMBL" id="WEID01000102">
    <property type="protein sequence ID" value="KAB8126700.1"/>
    <property type="molecule type" value="Genomic_DNA"/>
</dbReference>
<comment type="subcellular location">
    <subcellularLocation>
        <location evidence="1 15">Cell membrane</location>
        <topology evidence="1 15">Peripheral membrane protein</topology>
    </subcellularLocation>
</comment>
<dbReference type="Pfam" id="PF22919">
    <property type="entry name" value="ATP-synt_VA_C"/>
    <property type="match status" value="1"/>
</dbReference>
<dbReference type="FunFam" id="2.40.10.170:FF:000005">
    <property type="entry name" value="ATP synthase subunit beta"/>
    <property type="match status" value="1"/>
</dbReference>
<keyword evidence="10 15" id="KW-0472">Membrane</keyword>
<dbReference type="PANTHER" id="PTHR15184">
    <property type="entry name" value="ATP SYNTHASE"/>
    <property type="match status" value="1"/>
</dbReference>
<comment type="catalytic activity">
    <reaction evidence="13">
        <text>4 Na(+)(in) + ATP + H2O = 4 Na(+)(out) + ADP + phosphate + H(+)</text>
        <dbReference type="Rhea" id="RHEA:58156"/>
        <dbReference type="ChEBI" id="CHEBI:15377"/>
        <dbReference type="ChEBI" id="CHEBI:15378"/>
        <dbReference type="ChEBI" id="CHEBI:29101"/>
        <dbReference type="ChEBI" id="CHEBI:30616"/>
        <dbReference type="ChEBI" id="CHEBI:43474"/>
        <dbReference type="ChEBI" id="CHEBI:456216"/>
        <dbReference type="EC" id="7.2.2.1"/>
    </reaction>
</comment>
<dbReference type="InterPro" id="IPR004100">
    <property type="entry name" value="ATPase_F1/V1/A1_a/bsu_N"/>
</dbReference>
<dbReference type="SUPFAM" id="SSF50615">
    <property type="entry name" value="N-terminal domain of alpha and beta subunits of F1 ATP synthase"/>
    <property type="match status" value="1"/>
</dbReference>
<dbReference type="AlphaFoldDB" id="A0A7C8GQM1"/>
<dbReference type="GO" id="GO:0005886">
    <property type="term" value="C:plasma membrane"/>
    <property type="evidence" value="ECO:0007669"/>
    <property type="project" value="UniProtKB-SubCell"/>
</dbReference>
<evidence type="ECO:0000256" key="13">
    <source>
        <dbReference type="ARBA" id="ARBA00052325"/>
    </source>
</evidence>
<evidence type="ECO:0000256" key="7">
    <source>
        <dbReference type="ARBA" id="ARBA00022840"/>
    </source>
</evidence>
<evidence type="ECO:0000256" key="4">
    <source>
        <dbReference type="ARBA" id="ARBA00022475"/>
    </source>
</evidence>
<dbReference type="HAMAP" id="MF_01347">
    <property type="entry name" value="ATP_synth_beta_bact"/>
    <property type="match status" value="1"/>
</dbReference>
<dbReference type="InterPro" id="IPR036121">
    <property type="entry name" value="ATPase_F1/V1/A1_a/bsu_N_sf"/>
</dbReference>
<sequence>MAKGHVIQIMGPVVDVKFEDGHLPEIYNALKVQYDAESGGEELTLEVALHLGDDSVRTIAMSSTEGVKRGAEVLDTNAPISVPVGDVTLGRVFNVLGEKIDLDEELEAGIRRDPIHRQSPKFEDLATETEILETGIKVVDLLAPYIKGGKIGLFGGAGVGKTVLIQELINNIAQEHGGISVFAGVGERTREGNDLYYEMKDSGVISKTAMVFGQMNEPPGARMRVALTGLTMAEYFRDEKGADVLLFIDNIFRFTQAGSEVSALLGRMPSAVGYQPTLATEMGQLQERITSTNKGSVTSIQAIYVPADDYTDPAPATTFAHLDATTNLDRKLSEQGIYPAVDPLASTSRALDPAVVGEEHYEIAREVQRTLQKYKELQDIIAILGMDELSDEDKLTVARARRIQFFLSQNFHVAEQFTGQPGSYVPVQETVQGFKSILEGKYDDLPEDAFRLVGRSEEVVEKAKQMA</sequence>
<evidence type="ECO:0000256" key="2">
    <source>
        <dbReference type="ARBA" id="ARBA00008936"/>
    </source>
</evidence>
<feature type="domain" description="AAA+ ATPase" evidence="16">
    <location>
        <begin position="147"/>
        <end position="332"/>
    </location>
</feature>
<evidence type="ECO:0000256" key="6">
    <source>
        <dbReference type="ARBA" id="ARBA00022781"/>
    </source>
</evidence>
<evidence type="ECO:0000256" key="12">
    <source>
        <dbReference type="ARBA" id="ARBA00023310"/>
    </source>
</evidence>
<dbReference type="PANTHER" id="PTHR15184:SF71">
    <property type="entry name" value="ATP SYNTHASE SUBUNIT BETA, MITOCHONDRIAL"/>
    <property type="match status" value="1"/>
</dbReference>
<dbReference type="Pfam" id="PF00006">
    <property type="entry name" value="ATP-synt_ab"/>
    <property type="match status" value="1"/>
</dbReference>
<organism evidence="17 18">
    <name type="scientific">Gracilibacillus oryzae</name>
    <dbReference type="NCBI Taxonomy" id="1672701"/>
    <lineage>
        <taxon>Bacteria</taxon>
        <taxon>Bacillati</taxon>
        <taxon>Bacillota</taxon>
        <taxon>Bacilli</taxon>
        <taxon>Bacillales</taxon>
        <taxon>Bacillaceae</taxon>
        <taxon>Gracilibacillus</taxon>
    </lineage>
</organism>
<name>A0A7C8GQM1_9BACI</name>
<dbReference type="FunFam" id="3.40.50.300:FF:000004">
    <property type="entry name" value="ATP synthase subunit beta"/>
    <property type="match status" value="1"/>
</dbReference>
<proteinExistence type="inferred from homology"/>